<keyword evidence="1 3" id="KW-0378">Hydrolase</keyword>
<organism evidence="6 7">
    <name type="scientific">Polymorphum gilvum (strain LMG 25793 / CGMCC 1.9160 / SL003B-26A1)</name>
    <dbReference type="NCBI Taxonomy" id="991905"/>
    <lineage>
        <taxon>Bacteria</taxon>
        <taxon>Pseudomonadati</taxon>
        <taxon>Pseudomonadota</taxon>
        <taxon>Alphaproteobacteria</taxon>
        <taxon>Rhodobacterales</taxon>
        <taxon>Paracoccaceae</taxon>
        <taxon>Polymorphum</taxon>
    </lineage>
</organism>
<gene>
    <name evidence="6" type="ordered locus">SL003B_3916</name>
</gene>
<dbReference type="PANTHER" id="PTHR34142:SF1">
    <property type="entry name" value="GLYCOSIDE HYDROLASE FAMILY 5 DOMAIN-CONTAINING PROTEIN"/>
    <property type="match status" value="1"/>
</dbReference>
<feature type="signal peptide" evidence="4">
    <location>
        <begin position="1"/>
        <end position="30"/>
    </location>
</feature>
<dbReference type="GO" id="GO:0004553">
    <property type="term" value="F:hydrolase activity, hydrolyzing O-glycosyl compounds"/>
    <property type="evidence" value="ECO:0007669"/>
    <property type="project" value="InterPro"/>
</dbReference>
<dbReference type="PATRIC" id="fig|991905.3.peg.4035"/>
<evidence type="ECO:0000256" key="2">
    <source>
        <dbReference type="ARBA" id="ARBA00023295"/>
    </source>
</evidence>
<keyword evidence="2 3" id="KW-0326">Glycosidase</keyword>
<evidence type="ECO:0000313" key="7">
    <source>
        <dbReference type="Proteomes" id="UP000008130"/>
    </source>
</evidence>
<dbReference type="EMBL" id="CP002568">
    <property type="protein sequence ID" value="ADZ72336.1"/>
    <property type="molecule type" value="Genomic_DNA"/>
</dbReference>
<evidence type="ECO:0000259" key="5">
    <source>
        <dbReference type="Pfam" id="PF00150"/>
    </source>
</evidence>
<evidence type="ECO:0000256" key="3">
    <source>
        <dbReference type="RuleBase" id="RU361153"/>
    </source>
</evidence>
<dbReference type="OrthoDB" id="6769681at2"/>
<dbReference type="Proteomes" id="UP000008130">
    <property type="component" value="Chromosome"/>
</dbReference>
<dbReference type="RefSeq" id="WP_013654645.1">
    <property type="nucleotide sequence ID" value="NC_015259.1"/>
</dbReference>
<dbReference type="InterPro" id="IPR001547">
    <property type="entry name" value="Glyco_hydro_5"/>
</dbReference>
<dbReference type="SUPFAM" id="SSF51445">
    <property type="entry name" value="(Trans)glycosidases"/>
    <property type="match status" value="1"/>
</dbReference>
<accession>F2J5G6</accession>
<evidence type="ECO:0000256" key="1">
    <source>
        <dbReference type="ARBA" id="ARBA00022801"/>
    </source>
</evidence>
<proteinExistence type="inferred from homology"/>
<dbReference type="GO" id="GO:0009251">
    <property type="term" value="P:glucan catabolic process"/>
    <property type="evidence" value="ECO:0007669"/>
    <property type="project" value="TreeGrafter"/>
</dbReference>
<dbReference type="InterPro" id="IPR017853">
    <property type="entry name" value="GH"/>
</dbReference>
<evidence type="ECO:0000256" key="4">
    <source>
        <dbReference type="SAM" id="SignalP"/>
    </source>
</evidence>
<keyword evidence="7" id="KW-1185">Reference proteome</keyword>
<dbReference type="AlphaFoldDB" id="F2J5G6"/>
<dbReference type="eggNOG" id="COG2730">
    <property type="taxonomic scope" value="Bacteria"/>
</dbReference>
<feature type="domain" description="Glycoside hydrolase family 5" evidence="5">
    <location>
        <begin position="60"/>
        <end position="312"/>
    </location>
</feature>
<protein>
    <submittedName>
        <fullName evidence="6">Cellulase (Glycosyl hydrolase family 5)</fullName>
    </submittedName>
</protein>
<evidence type="ECO:0000313" key="6">
    <source>
        <dbReference type="EMBL" id="ADZ72336.1"/>
    </source>
</evidence>
<dbReference type="STRING" id="991905.SL003B_3916"/>
<dbReference type="HOGENOM" id="CLU_029718_0_0_5"/>
<name>F2J5G6_POLGS</name>
<dbReference type="Gene3D" id="3.20.20.80">
    <property type="entry name" value="Glycosidases"/>
    <property type="match status" value="1"/>
</dbReference>
<dbReference type="KEGG" id="pgv:SL003B_3916"/>
<sequence>MPRADRRPAPRAMALALALVPALALGSAGAAPARECLRGANAAGGEFGPLPGRHGQTHLYPSEATLAYLAGKGMNVVRLPFRWERLQPTPFGRLDDTELTLLRASVDTAAALGLTVILDPHNYARYGEAMIGSQAVPVEAFADFWRRLAPLYAGRDDIVYLLMNEPQSITARAWLPAVNAAIAAIRAAGADNLILVPGTIWTGASHWFEDQDGGSNAEVLMGVEDPLDHYAFDVHQYMDRDFSGTNADCPRVADALAALDRVTGWLARTGNRAFLGEFGGTSSPDCLAGIAAMAAFVNARPDTWFGWAYWAAGDWWGDYPLSIQPEADGTERPQMAALEPLVARLTAAERACPALEATAGWQLRGPKEGDNARP</sequence>
<dbReference type="Pfam" id="PF00150">
    <property type="entry name" value="Cellulase"/>
    <property type="match status" value="1"/>
</dbReference>
<comment type="similarity">
    <text evidence="3">Belongs to the glycosyl hydrolase 5 (cellulase A) family.</text>
</comment>
<reference evidence="6 7" key="1">
    <citation type="journal article" date="2011" name="J. Bacteriol.">
        <title>Complete genome sequence of Polymorphum gilvum SL003B-26A1T, a crude oil-degrading bacterium from oil-polluted saline soil.</title>
        <authorList>
            <person name="Li S.G."/>
            <person name="Tang Y.Q."/>
            <person name="Nie Y."/>
            <person name="Cai M."/>
            <person name="Wu X.L."/>
        </authorList>
    </citation>
    <scope>NUCLEOTIDE SEQUENCE [LARGE SCALE GENOMIC DNA]</scope>
    <source>
        <strain evidence="7">LMG 25793 / CGMCC 1.9160 / SL003B-26A1</strain>
    </source>
</reference>
<keyword evidence="4" id="KW-0732">Signal</keyword>
<dbReference type="PANTHER" id="PTHR34142">
    <property type="entry name" value="ENDO-BETA-1,4-GLUCANASE A"/>
    <property type="match status" value="1"/>
</dbReference>
<feature type="chain" id="PRO_5003283914" evidence="4">
    <location>
        <begin position="31"/>
        <end position="374"/>
    </location>
</feature>